<dbReference type="EMBL" id="JAHZIJ010000034">
    <property type="protein sequence ID" value="MBW7477831.1"/>
    <property type="molecule type" value="Genomic_DNA"/>
</dbReference>
<reference evidence="9 10" key="1">
    <citation type="submission" date="2021-07" db="EMBL/GenBank/DDBJ databases">
        <title>Paenibacillus radiodurans sp. nov., isolated from the southeastern edge of Tengger Desert.</title>
        <authorList>
            <person name="Zhang G."/>
        </authorList>
    </citation>
    <scope>NUCLEOTIDE SEQUENCE [LARGE SCALE GENOMIC DNA]</scope>
    <source>
        <strain evidence="9 10">DT7-4</strain>
    </source>
</reference>
<dbReference type="PANTHER" id="PTHR45527">
    <property type="entry name" value="NONRIBOSOMAL PEPTIDE SYNTHETASE"/>
    <property type="match status" value="1"/>
</dbReference>
<dbReference type="Gene3D" id="3.30.559.30">
    <property type="entry name" value="Nonribosomal peptide synthetase, condensation domain"/>
    <property type="match status" value="3"/>
</dbReference>
<evidence type="ECO:0000259" key="8">
    <source>
        <dbReference type="PROSITE" id="PS50075"/>
    </source>
</evidence>
<evidence type="ECO:0000256" key="3">
    <source>
        <dbReference type="ARBA" id="ARBA00022450"/>
    </source>
</evidence>
<keyword evidence="6" id="KW-0045">Antibiotic biosynthesis</keyword>
<dbReference type="SUPFAM" id="SSF47336">
    <property type="entry name" value="ACP-like"/>
    <property type="match status" value="2"/>
</dbReference>
<evidence type="ECO:0000256" key="1">
    <source>
        <dbReference type="ARBA" id="ARBA00001957"/>
    </source>
</evidence>
<keyword evidence="5" id="KW-0677">Repeat</keyword>
<evidence type="ECO:0000256" key="6">
    <source>
        <dbReference type="ARBA" id="ARBA00023194"/>
    </source>
</evidence>
<evidence type="ECO:0000256" key="5">
    <source>
        <dbReference type="ARBA" id="ARBA00022737"/>
    </source>
</evidence>
<dbReference type="Pfam" id="PF13193">
    <property type="entry name" value="AMP-binding_C"/>
    <property type="match status" value="2"/>
</dbReference>
<dbReference type="PANTHER" id="PTHR45527:SF1">
    <property type="entry name" value="FATTY ACID SYNTHASE"/>
    <property type="match status" value="1"/>
</dbReference>
<dbReference type="Pfam" id="PF00550">
    <property type="entry name" value="PP-binding"/>
    <property type="match status" value="2"/>
</dbReference>
<dbReference type="InterPro" id="IPR000873">
    <property type="entry name" value="AMP-dep_synth/lig_dom"/>
</dbReference>
<evidence type="ECO:0000256" key="2">
    <source>
        <dbReference type="ARBA" id="ARBA00006432"/>
    </source>
</evidence>
<evidence type="ECO:0000313" key="10">
    <source>
        <dbReference type="Proteomes" id="UP000812277"/>
    </source>
</evidence>
<dbReference type="Gene3D" id="3.30.559.10">
    <property type="entry name" value="Chloramphenicol acetyltransferase-like domain"/>
    <property type="match status" value="2"/>
</dbReference>
<keyword evidence="10" id="KW-1185">Reference proteome</keyword>
<dbReference type="SMART" id="SM00823">
    <property type="entry name" value="PKS_PP"/>
    <property type="match status" value="2"/>
</dbReference>
<comment type="similarity">
    <text evidence="2">Belongs to the ATP-dependent AMP-binding enzyme family.</text>
</comment>
<dbReference type="InterPro" id="IPR023213">
    <property type="entry name" value="CAT-like_dom_sf"/>
</dbReference>
<dbReference type="InterPro" id="IPR020845">
    <property type="entry name" value="AMP-binding_CS"/>
</dbReference>
<dbReference type="NCBIfam" id="TIGR01733">
    <property type="entry name" value="AA-adenyl-dom"/>
    <property type="match status" value="2"/>
</dbReference>
<dbReference type="InterPro" id="IPR009081">
    <property type="entry name" value="PP-bd_ACP"/>
</dbReference>
<accession>A0ABS7DDV4</accession>
<keyword evidence="3" id="KW-0596">Phosphopantetheine</keyword>
<dbReference type="InterPro" id="IPR001242">
    <property type="entry name" value="Condensation_dom"/>
</dbReference>
<dbReference type="Gene3D" id="1.10.1200.10">
    <property type="entry name" value="ACP-like"/>
    <property type="match status" value="2"/>
</dbReference>
<keyword evidence="7" id="KW-0511">Multifunctional enzyme</keyword>
<dbReference type="InterPro" id="IPR020806">
    <property type="entry name" value="PKS_PP-bd"/>
</dbReference>
<dbReference type="InterPro" id="IPR036736">
    <property type="entry name" value="ACP-like_sf"/>
</dbReference>
<dbReference type="Gene3D" id="3.40.50.980">
    <property type="match status" value="4"/>
</dbReference>
<dbReference type="PROSITE" id="PS50075">
    <property type="entry name" value="CARRIER"/>
    <property type="match status" value="2"/>
</dbReference>
<dbReference type="PROSITE" id="PS00455">
    <property type="entry name" value="AMP_BINDING"/>
    <property type="match status" value="2"/>
</dbReference>
<dbReference type="InterPro" id="IPR010071">
    <property type="entry name" value="AA_adenyl_dom"/>
</dbReference>
<dbReference type="CDD" id="cd05930">
    <property type="entry name" value="A_NRPS"/>
    <property type="match status" value="2"/>
</dbReference>
<name>A0ABS7DDV4_9BACL</name>
<dbReference type="CDD" id="cd19531">
    <property type="entry name" value="LCL_NRPS-like"/>
    <property type="match status" value="1"/>
</dbReference>
<dbReference type="InterPro" id="IPR006162">
    <property type="entry name" value="Ppantetheine_attach_site"/>
</dbReference>
<dbReference type="SUPFAM" id="SSF52777">
    <property type="entry name" value="CoA-dependent acyltransferases"/>
    <property type="match status" value="5"/>
</dbReference>
<dbReference type="RefSeq" id="WP_219875215.1">
    <property type="nucleotide sequence ID" value="NZ_JAHZIJ010000034.1"/>
</dbReference>
<gene>
    <name evidence="9" type="ORF">K0T92_24270</name>
</gene>
<dbReference type="Pfam" id="PF00501">
    <property type="entry name" value="AMP-binding"/>
    <property type="match status" value="2"/>
</dbReference>
<dbReference type="Gene3D" id="2.30.38.10">
    <property type="entry name" value="Luciferase, Domain 3"/>
    <property type="match status" value="2"/>
</dbReference>
<feature type="domain" description="Carrier" evidence="8">
    <location>
        <begin position="1852"/>
        <end position="1927"/>
    </location>
</feature>
<dbReference type="NCBIfam" id="NF003417">
    <property type="entry name" value="PRK04813.1"/>
    <property type="match status" value="2"/>
</dbReference>
<comment type="caution">
    <text evidence="9">The sequence shown here is derived from an EMBL/GenBank/DDBJ whole genome shotgun (WGS) entry which is preliminary data.</text>
</comment>
<dbReference type="InterPro" id="IPR045851">
    <property type="entry name" value="AMP-bd_C_sf"/>
</dbReference>
<evidence type="ECO:0000313" key="9">
    <source>
        <dbReference type="EMBL" id="MBW7477831.1"/>
    </source>
</evidence>
<organism evidence="9 10">
    <name type="scientific">Paenibacillus oenotherae</name>
    <dbReference type="NCBI Taxonomy" id="1435645"/>
    <lineage>
        <taxon>Bacteria</taxon>
        <taxon>Bacillati</taxon>
        <taxon>Bacillota</taxon>
        <taxon>Bacilli</taxon>
        <taxon>Bacillales</taxon>
        <taxon>Paenibacillaceae</taxon>
        <taxon>Paenibacillus</taxon>
    </lineage>
</organism>
<comment type="cofactor">
    <cofactor evidence="1">
        <name>pantetheine 4'-phosphate</name>
        <dbReference type="ChEBI" id="CHEBI:47942"/>
    </cofactor>
</comment>
<keyword evidence="4" id="KW-0597">Phosphoprotein</keyword>
<dbReference type="Gene3D" id="3.30.300.30">
    <property type="match status" value="2"/>
</dbReference>
<feature type="domain" description="Carrier" evidence="8">
    <location>
        <begin position="763"/>
        <end position="838"/>
    </location>
</feature>
<sequence length="2385" mass="269419">MKMDPYVWKKLSYDGKFKTELLFWEEQLSGDIPATLFKDKTPLQSESGGNKCFNFVLPNELSRLVQQLCKGSDIGIFTVLLSALLYVQHRFSGVLRAIAASPVLNTLHDEANNIVVFNHEPQSGQCFRSYLASVKETMMQAYRHQNFPLKTAIGESPLHTLIRLNSLHPQFDPASIAFDLFFDFSIKKERLRCSVVYQSRLFNEGYVERVAAAIEQFLSRSLADPDAALSGIELVSHEDCDLLKAFNETEAEYPRGATLYGLFEEQASRTPERTAVVCGERELSYRELDEQSNQAARLLRKLGVTSDDVVGICMERSPELMVGLLGIGKAGGAYLPIDPSLPEERIRYMLEDSGARIVLTAGESEGKYGPDRAVLDLKAGECREESAERLERKSCSTNLAYVIYTSGSTGHPKGVMVEHESAVNRLHWMQQAYPLTEGDVVLQKTPISFDVSVWELFWWGMYGAKVSLLEPGAEKDPAQVAETIERDGVTTLHFVPSMLGAFLGHIEETGKRGKLSSVRQVFASGEALDAAKANRFNRLMEESGARLINLYGPTEATVDVTCYEVPSGEEIERVPIGKPIANTRMYVVDGSMRLQPIGVAGELCIAGTGLARGYLNRPELTEEKFVQHPNGERLYRTGDWARWLPDGNLEYLGRIDQQVKIRGYRIELGEIEAVLQQHEQVKEAAVLAKEDRNGELFLCAYVVRRQGKDADIREMLSCHLPAYMIPSHIIVMDALPITANGKLDRKGLPDPEAGLYVSAAYAVPSNERELQLALIWEQALGLDNIGVNDSYFSLGGDSIKGIRLIDTINKTFGIRLQMADLYKKPTIRGLVSHMEENGGLSVVNPAYEEVETELELLKTKLWDTRGLLADASLDDIYPMSDIQKGMVHYSLLYLDAALYHDQFVYQWEEDSFDLDLLHLALECMTNKHEMLRASLHLEEGGIQAIHRTIPLPLEFADIGKESREEQERFIQEELERDRLCGFDLTAAPLFRMKVYRLSERRFALCWIFHHAIMDGWSVASFMTELLRVYVELRKDRSFKPEPLASRYKSFVVEQLVLKRNEEIKSYWKRELDGYKRLELSHDYGAQQQGKSTIRRAIEWNRWNEWKEGASRRNSPIKNIVAAAYFMMLQMVSYENDVVAGIVEHNRPVVEDGDRIIGCFLNTVPVRMQVEKGMTWEDWIKGVERKMEEVKVYGKLSLLEIVEAIGESPSERNPIFDTFFNYIDFHVLEDMNRFVDAGIAGSNEELAVNGYENTNTLLDFTLSATFEQPVISVHFHAGALSREQVERMIDYYLAVIERILHEPEQRIDKAQLINEEERGLLLRQFNDTGFAFPEGQTIHEMFEEQVGQRPMQTAVSVGEYRLTYRELDEQAELICEWLQSSGISRNQIVAIAMERSIEMVVAILAVLKAGAAYMPIDPDHPEDRIRYMLEDSKASAMLVTALHKERLTNLFAEGIQTLEVKLDRNVRTSGVTSRRTKGTSLDSDLAYVIYTSGSTGEPKGVMVQHRNAVNLLRALQEAYPLEERDTYLLKTSFTFDVSVAELFGWFVGGGKLAILPPGEEKMPSQIIRAIKDFQITHINFVPSMLKAMLDELDNSEEGTGRLKYIFSAGEALKATVIQQFVRLQEQGKMTAQLDNLYGPTEATVYASRYAVKAEDGNRLHIPIGFPIANVRLYVVDASFMLQPIGVPGELCIAGAGLASGYLNRPELTTDKFMNNPYASGEKMYRTGDLARWLPDGTIEYLGRIDHQVKIRGYRIELGEIESRLQAHQKVKEAVVVAGEDACGELELRAYMIIDGESDPGELRQFIGELLPSYMIPSHFITLEHFPLTPNGKLDRKALPLPEETAVDQGTLVSPRTLLELRLAEIWQNVLGVRHIGVKDNFFERGGHSLKAVSLMTLLHKELNVRLPLGILFQEPTIEQLAHVIEQTEGVPFNAIEPSGERDYYPVSTAQKRLYILQQHAGDVAYNMPFKLKIEGELDIGRFRNAIEKLVERHELLRTSFEEIEGVTVQRVHPCLNDAAFDYIPLQDEELDKAASRFIAPFDLGKPPLFRSALFKIGEGVHVFMIDMHHIISDGSSLGIFIHELVQLYECQELPPLALQYKDYAVWQQSPIGMQRIEGQQNYWLNKFKDGVPMLELPLDYRRPALRSLDGASVQAIVESGLADKLRIMARDQNGTLYMVLLTTYFILLSKYSGQEDIVVGSGIAGRSHADLQGMIGMFVNTLVLRSQPGQDKSFLQFLGEVRDQLLEAYEHQDYPFETLVEELAHDVPANRNPLFDASIVLQNMDRGNSELTFGGASVQLLPVGSKTSKFDMTMFVAELDEEIGIEIEYSTQLFKAETMERLLADFIRLLTMAAENTLMPIKDMNLHKNVAFKGENVFSDLEDILW</sequence>
<dbReference type="PROSITE" id="PS00012">
    <property type="entry name" value="PHOSPHOPANTETHEINE"/>
    <property type="match status" value="1"/>
</dbReference>
<dbReference type="Pfam" id="PF00668">
    <property type="entry name" value="Condensation"/>
    <property type="match status" value="3"/>
</dbReference>
<proteinExistence type="inferred from homology"/>
<dbReference type="SUPFAM" id="SSF56801">
    <property type="entry name" value="Acetyl-CoA synthetase-like"/>
    <property type="match status" value="2"/>
</dbReference>
<evidence type="ECO:0000256" key="4">
    <source>
        <dbReference type="ARBA" id="ARBA00022553"/>
    </source>
</evidence>
<evidence type="ECO:0000256" key="7">
    <source>
        <dbReference type="ARBA" id="ARBA00023268"/>
    </source>
</evidence>
<protein>
    <submittedName>
        <fullName evidence="9">Amino acid adenylation domain-containing protein</fullName>
    </submittedName>
</protein>
<dbReference type="Proteomes" id="UP000812277">
    <property type="component" value="Unassembled WGS sequence"/>
</dbReference>
<dbReference type="InterPro" id="IPR025110">
    <property type="entry name" value="AMP-bd_C"/>
</dbReference>